<dbReference type="OrthoDB" id="3505012at2"/>
<evidence type="ECO:0000256" key="1">
    <source>
        <dbReference type="SAM" id="MobiDB-lite"/>
    </source>
</evidence>
<proteinExistence type="predicted"/>
<evidence type="ECO:0000313" key="3">
    <source>
        <dbReference type="EMBL" id="TDD23416.1"/>
    </source>
</evidence>
<feature type="compositionally biased region" description="Basic residues" evidence="1">
    <location>
        <begin position="82"/>
        <end position="99"/>
    </location>
</feature>
<dbReference type="PANTHER" id="PTHR43245:SF13">
    <property type="entry name" value="UDP-D-APIOSE_UDP-D-XYLOSE SYNTHASE 2"/>
    <property type="match status" value="1"/>
</dbReference>
<dbReference type="SUPFAM" id="SSF51735">
    <property type="entry name" value="NAD(P)-binding Rossmann-fold domains"/>
    <property type="match status" value="1"/>
</dbReference>
<dbReference type="Gene3D" id="3.40.50.720">
    <property type="entry name" value="NAD(P)-binding Rossmann-like Domain"/>
    <property type="match status" value="1"/>
</dbReference>
<evidence type="ECO:0000259" key="2">
    <source>
        <dbReference type="Pfam" id="PF01370"/>
    </source>
</evidence>
<feature type="compositionally biased region" description="Basic residues" evidence="1">
    <location>
        <begin position="138"/>
        <end position="150"/>
    </location>
</feature>
<evidence type="ECO:0000313" key="4">
    <source>
        <dbReference type="Proteomes" id="UP000294543"/>
    </source>
</evidence>
<dbReference type="InterPro" id="IPR036291">
    <property type="entry name" value="NAD(P)-bd_dom_sf"/>
</dbReference>
<accession>A0A4R4WZV0</accession>
<dbReference type="EMBL" id="SMKP01000018">
    <property type="protein sequence ID" value="TDD23416.1"/>
    <property type="molecule type" value="Genomic_DNA"/>
</dbReference>
<feature type="compositionally biased region" description="Basic and acidic residues" evidence="1">
    <location>
        <begin position="100"/>
        <end position="124"/>
    </location>
</feature>
<protein>
    <submittedName>
        <fullName evidence="3">NAD-dependent epimerase/dehydratase family protein</fullName>
    </submittedName>
</protein>
<feature type="domain" description="NAD-dependent epimerase/dehydratase" evidence="2">
    <location>
        <begin position="220"/>
        <end position="438"/>
    </location>
</feature>
<name>A0A4R4WZV0_9ACTN</name>
<gene>
    <name evidence="3" type="ORF">E1294_08780</name>
</gene>
<feature type="region of interest" description="Disordered" evidence="1">
    <location>
        <begin position="45"/>
        <end position="210"/>
    </location>
</feature>
<dbReference type="PANTHER" id="PTHR43245">
    <property type="entry name" value="BIFUNCTIONAL POLYMYXIN RESISTANCE PROTEIN ARNA"/>
    <property type="match status" value="1"/>
</dbReference>
<keyword evidence="4" id="KW-1185">Reference proteome</keyword>
<reference evidence="3 4" key="1">
    <citation type="submission" date="2019-03" db="EMBL/GenBank/DDBJ databases">
        <title>Draft genome sequences of novel Actinobacteria.</title>
        <authorList>
            <person name="Sahin N."/>
            <person name="Ay H."/>
            <person name="Saygin H."/>
        </authorList>
    </citation>
    <scope>NUCLEOTIDE SEQUENCE [LARGE SCALE GENOMIC DNA]</scope>
    <source>
        <strain evidence="3 4">KC712</strain>
    </source>
</reference>
<comment type="caution">
    <text evidence="3">The sequence shown here is derived from an EMBL/GenBank/DDBJ whole genome shotgun (WGS) entry which is preliminary data.</text>
</comment>
<dbReference type="InterPro" id="IPR001509">
    <property type="entry name" value="Epimerase_deHydtase"/>
</dbReference>
<sequence length="522" mass="55783">MCLPRRGDLRRAAAARHRAGQGDGGGGLGVLPRPSLAVHRRHLGGFDEDLPLGVPWHGGRRQGPHRHPGPGLLHPRPELVRPRPRPGRWPHPQRRRPGLRRPERGHAAAQHDRPVHHARPERGRPVFGRRTAGGGQLPRRRRLRRQHRPHAAGPPAGRAARHRQPVRAQLRARLPDPAEHPLRARRQGGQRLARHGPGHPLTGTTRLAGGRMSAWRGTRALVTGATGFIGSHLVRRLAGLGARVHAVSRRPPAATGHGERWHAADLRDAAATAALVDAVQPEVVFHLASEVTGAREPDVVAPTLAGNLGAAVNLLRSVTGTPVRSVVLAGSVEEPGDGQAPSSPYAAAKAAATGYARMFHALWRVPVSVLRVAMVYGPGEPNTARLVPYVTTSLLNGRSPRLTSGTRLVTWVYVEDVVDAFVLAGAGSDAAGHVLDIGTPEPVSIRETVELLAGIVGGIERDSAGGGAGGPARPEFGAVAARPLDRTQRSDLGPAERVLNWRPATTLEAGLRQTVDWYAKRM</sequence>
<dbReference type="InterPro" id="IPR050177">
    <property type="entry name" value="Lipid_A_modif_metabolic_enz"/>
</dbReference>
<dbReference type="Pfam" id="PF01370">
    <property type="entry name" value="Epimerase"/>
    <property type="match status" value="1"/>
</dbReference>
<dbReference type="Proteomes" id="UP000294543">
    <property type="component" value="Unassembled WGS sequence"/>
</dbReference>
<dbReference type="AlphaFoldDB" id="A0A4R4WZV0"/>
<feature type="compositionally biased region" description="Basic residues" evidence="1">
    <location>
        <begin position="58"/>
        <end position="68"/>
    </location>
</feature>
<organism evidence="3 4">
    <name type="scientific">Nonomuraea diastatica</name>
    <dbReference type="NCBI Taxonomy" id="1848329"/>
    <lineage>
        <taxon>Bacteria</taxon>
        <taxon>Bacillati</taxon>
        <taxon>Actinomycetota</taxon>
        <taxon>Actinomycetes</taxon>
        <taxon>Streptosporangiales</taxon>
        <taxon>Streptosporangiaceae</taxon>
        <taxon>Nonomuraea</taxon>
    </lineage>
</organism>
<feature type="compositionally biased region" description="Basic and acidic residues" evidence="1">
    <location>
        <begin position="173"/>
        <end position="182"/>
    </location>
</feature>
<feature type="compositionally biased region" description="Basic residues" evidence="1">
    <location>
        <begin position="183"/>
        <end position="197"/>
    </location>
</feature>